<dbReference type="Proteomes" id="UP000530424">
    <property type="component" value="Unassembled WGS sequence"/>
</dbReference>
<evidence type="ECO:0000256" key="1">
    <source>
        <dbReference type="SAM" id="MobiDB-lite"/>
    </source>
</evidence>
<keyword evidence="4" id="KW-1185">Reference proteome</keyword>
<evidence type="ECO:0000256" key="2">
    <source>
        <dbReference type="SAM" id="SignalP"/>
    </source>
</evidence>
<feature type="signal peptide" evidence="2">
    <location>
        <begin position="1"/>
        <end position="24"/>
    </location>
</feature>
<feature type="compositionally biased region" description="Polar residues" evidence="1">
    <location>
        <begin position="365"/>
        <end position="391"/>
    </location>
</feature>
<organism evidence="3 4">
    <name type="scientific">Nocardioides thalensis</name>
    <dbReference type="NCBI Taxonomy" id="1914755"/>
    <lineage>
        <taxon>Bacteria</taxon>
        <taxon>Bacillati</taxon>
        <taxon>Actinomycetota</taxon>
        <taxon>Actinomycetes</taxon>
        <taxon>Propionibacteriales</taxon>
        <taxon>Nocardioidaceae</taxon>
        <taxon>Nocardioides</taxon>
    </lineage>
</organism>
<reference evidence="3 4" key="1">
    <citation type="submission" date="2020-07" db="EMBL/GenBank/DDBJ databases">
        <title>Sequencing the genomes of 1000 actinobacteria strains.</title>
        <authorList>
            <person name="Klenk H.-P."/>
        </authorList>
    </citation>
    <scope>NUCLEOTIDE SEQUENCE [LARGE SCALE GENOMIC DNA]</scope>
    <source>
        <strain evidence="3 4">DSM 103833</strain>
    </source>
</reference>
<dbReference type="EMBL" id="JACCFP010000001">
    <property type="protein sequence ID" value="NYJ01462.1"/>
    <property type="molecule type" value="Genomic_DNA"/>
</dbReference>
<keyword evidence="2" id="KW-0732">Signal</keyword>
<comment type="caution">
    <text evidence="3">The sequence shown here is derived from an EMBL/GenBank/DDBJ whole genome shotgun (WGS) entry which is preliminary data.</text>
</comment>
<feature type="region of interest" description="Disordered" evidence="1">
    <location>
        <begin position="260"/>
        <end position="391"/>
    </location>
</feature>
<feature type="compositionally biased region" description="Acidic residues" evidence="1">
    <location>
        <begin position="300"/>
        <end position="309"/>
    </location>
</feature>
<proteinExistence type="predicted"/>
<sequence length="391" mass="39245">MPRRQRIARTVRSVPSLVRRPAVAAPLAVLVATGAMVAAASAAMTGNPTPAAADADAPATTAALADELPELPAEAPDLVEPAAATLAAYADYAQAADDIPDAALVAYQRAASVMAQAAPECNLEWSLLAAIGRIASDHGGSTVAAAVLADGGGNALADTDGGALDGDATHDVPVGPLALLPATWTVVAVDGDNDGNRDADDLDDAALAAGVVLCGNDRDLTRDADYRDALRMFNTAPRYPAVVARLAAAYEQQLGADGEPGTLLAMAPTVPSASTTTATEHSPGPDGTPDASDTRSADPSPDDPGDDTDVTSYPSEATAKPTGKPTEDPTTADPTTEDPTTEDPDCDEADDEATDDGADDEPTPSVSLTPCTSPATLPTASSMPSTGGPSR</sequence>
<feature type="chain" id="PRO_5032309024" evidence="2">
    <location>
        <begin position="25"/>
        <end position="391"/>
    </location>
</feature>
<protein>
    <submittedName>
        <fullName evidence="3">Membrane-bound lytic murein transglycosylase B</fullName>
    </submittedName>
</protein>
<evidence type="ECO:0000313" key="4">
    <source>
        <dbReference type="Proteomes" id="UP000530424"/>
    </source>
</evidence>
<dbReference type="RefSeq" id="WP_179667944.1">
    <property type="nucleotide sequence ID" value="NZ_JACCFP010000001.1"/>
</dbReference>
<accession>A0A853C445</accession>
<dbReference type="AlphaFoldDB" id="A0A853C445"/>
<feature type="compositionally biased region" description="Low complexity" evidence="1">
    <location>
        <begin position="265"/>
        <end position="279"/>
    </location>
</feature>
<gene>
    <name evidence="3" type="ORF">HNR19_002160</name>
</gene>
<feature type="compositionally biased region" description="Acidic residues" evidence="1">
    <location>
        <begin position="335"/>
        <end position="362"/>
    </location>
</feature>
<name>A0A853C445_9ACTN</name>
<dbReference type="InterPro" id="IPR023346">
    <property type="entry name" value="Lysozyme-like_dom_sf"/>
</dbReference>
<dbReference type="SUPFAM" id="SSF53955">
    <property type="entry name" value="Lysozyme-like"/>
    <property type="match status" value="1"/>
</dbReference>
<evidence type="ECO:0000313" key="3">
    <source>
        <dbReference type="EMBL" id="NYJ01462.1"/>
    </source>
</evidence>